<feature type="domain" description="G" evidence="6">
    <location>
        <begin position="390"/>
        <end position="446"/>
    </location>
</feature>
<evidence type="ECO:0000256" key="4">
    <source>
        <dbReference type="ARBA" id="ARBA00039902"/>
    </source>
</evidence>
<feature type="compositionally biased region" description="Acidic residues" evidence="5">
    <location>
        <begin position="616"/>
        <end position="630"/>
    </location>
</feature>
<name>A0AA38H644_9TREE</name>
<dbReference type="PANTHER" id="PTHR45709">
    <property type="entry name" value="LARGE SUBUNIT GTPASE 1 HOMOLOG-RELATED"/>
    <property type="match status" value="1"/>
</dbReference>
<comment type="caution">
    <text evidence="7">The sequence shown here is derived from an EMBL/GenBank/DDBJ whole genome shotgun (WGS) entry which is preliminary data.</text>
</comment>
<evidence type="ECO:0000256" key="5">
    <source>
        <dbReference type="SAM" id="MobiDB-lite"/>
    </source>
</evidence>
<evidence type="ECO:0000313" key="8">
    <source>
        <dbReference type="Proteomes" id="UP001164286"/>
    </source>
</evidence>
<dbReference type="AlphaFoldDB" id="A0AA38H644"/>
<feature type="compositionally biased region" description="Basic and acidic residues" evidence="5">
    <location>
        <begin position="11"/>
        <end position="31"/>
    </location>
</feature>
<gene>
    <name evidence="7" type="ORF">MKK02DRAFT_17993</name>
</gene>
<dbReference type="GeneID" id="77725077"/>
<proteinExistence type="predicted"/>
<dbReference type="Gene3D" id="3.40.50.300">
    <property type="entry name" value="P-loop containing nucleotide triphosphate hydrolases"/>
    <property type="match status" value="1"/>
</dbReference>
<dbReference type="RefSeq" id="XP_052943298.1">
    <property type="nucleotide sequence ID" value="XM_053085876.1"/>
</dbReference>
<dbReference type="Pfam" id="PF01926">
    <property type="entry name" value="MMR_HSR1"/>
    <property type="match status" value="1"/>
</dbReference>
<reference evidence="7" key="1">
    <citation type="journal article" date="2022" name="G3 (Bethesda)">
        <title>High quality genome of the basidiomycete yeast Dioszegia hungarica PDD-24b-2 isolated from cloud water.</title>
        <authorList>
            <person name="Jarrige D."/>
            <person name="Haridas S."/>
            <person name="Bleykasten-Grosshans C."/>
            <person name="Joly M."/>
            <person name="Nadalig T."/>
            <person name="Sancelme M."/>
            <person name="Vuilleumier S."/>
            <person name="Grigoriev I.V."/>
            <person name="Amato P."/>
            <person name="Bringel F."/>
        </authorList>
    </citation>
    <scope>NUCLEOTIDE SEQUENCE</scope>
    <source>
        <strain evidence="7">PDD-24b-2</strain>
    </source>
</reference>
<dbReference type="EMBL" id="JAKWFO010000008">
    <property type="protein sequence ID" value="KAI9633521.1"/>
    <property type="molecule type" value="Genomic_DNA"/>
</dbReference>
<feature type="compositionally biased region" description="Basic and acidic residues" evidence="5">
    <location>
        <begin position="631"/>
        <end position="640"/>
    </location>
</feature>
<dbReference type="InterPro" id="IPR006073">
    <property type="entry name" value="GTP-bd"/>
</dbReference>
<feature type="region of interest" description="Disordered" evidence="5">
    <location>
        <begin position="591"/>
        <end position="680"/>
    </location>
</feature>
<evidence type="ECO:0000313" key="7">
    <source>
        <dbReference type="EMBL" id="KAI9633521.1"/>
    </source>
</evidence>
<dbReference type="GO" id="GO:0005525">
    <property type="term" value="F:GTP binding"/>
    <property type="evidence" value="ECO:0007669"/>
    <property type="project" value="UniProtKB-KW"/>
</dbReference>
<dbReference type="PANTHER" id="PTHR45709:SF3">
    <property type="entry name" value="GUANINE NUCLEOTIDE-BINDING PROTEIN-LIKE 1"/>
    <property type="match status" value="1"/>
</dbReference>
<evidence type="ECO:0000256" key="2">
    <source>
        <dbReference type="ARBA" id="ARBA00023134"/>
    </source>
</evidence>
<dbReference type="GO" id="GO:0003924">
    <property type="term" value="F:GTPase activity"/>
    <property type="evidence" value="ECO:0007669"/>
    <property type="project" value="InterPro"/>
</dbReference>
<accession>A0AA38H644</accession>
<feature type="compositionally biased region" description="Acidic residues" evidence="5">
    <location>
        <begin position="649"/>
        <end position="668"/>
    </location>
</feature>
<dbReference type="InterPro" id="IPR043358">
    <property type="entry name" value="GNL1-like"/>
</dbReference>
<organism evidence="7 8">
    <name type="scientific">Dioszegia hungarica</name>
    <dbReference type="NCBI Taxonomy" id="4972"/>
    <lineage>
        <taxon>Eukaryota</taxon>
        <taxon>Fungi</taxon>
        <taxon>Dikarya</taxon>
        <taxon>Basidiomycota</taxon>
        <taxon>Agaricomycotina</taxon>
        <taxon>Tremellomycetes</taxon>
        <taxon>Tremellales</taxon>
        <taxon>Bulleribasidiaceae</taxon>
        <taxon>Dioszegia</taxon>
    </lineage>
</organism>
<dbReference type="SUPFAM" id="SSF52540">
    <property type="entry name" value="P-loop containing nucleoside triphosphate hydrolases"/>
    <property type="match status" value="1"/>
</dbReference>
<dbReference type="PRINTS" id="PR00326">
    <property type="entry name" value="GTP1OBG"/>
</dbReference>
<evidence type="ECO:0000259" key="6">
    <source>
        <dbReference type="Pfam" id="PF01926"/>
    </source>
</evidence>
<dbReference type="Proteomes" id="UP001164286">
    <property type="component" value="Unassembled WGS sequence"/>
</dbReference>
<feature type="region of interest" description="Disordered" evidence="5">
    <location>
        <begin position="1"/>
        <end position="60"/>
    </location>
</feature>
<keyword evidence="1" id="KW-0547">Nucleotide-binding</keyword>
<feature type="compositionally biased region" description="Basic and acidic residues" evidence="5">
    <location>
        <begin position="669"/>
        <end position="680"/>
    </location>
</feature>
<keyword evidence="2" id="KW-0342">GTP-binding</keyword>
<comment type="function">
    <text evidence="3">Possible regulatory or functional link with the histocompatibility cluster.</text>
</comment>
<sequence length="680" mass="76550">MPRRKPFSAKQKKEQMKDKRAVKRGELDPSDVRVPSHPSRAARPGNSIGVMSTRRANPNDPSHLVATRLQSKFTALTPAYLERTRDLSHSIPLPRPLQTSHAIFPVEWMERDEGRLTCPTRPKFRYGQTKKEVERNEEGMFARWVAGTRGFVEEWVEVEEVEDEGDGEKVWERLRSPTWFETNLEVWRQLWRVTESSQILLLLADARCPPLHLPPSLRTYVQSLKPRKEVILVLTKSDLVDADALAGWKEWVKVWWAKGDVDERAEQEVQVVAVHSYDTDALYADKPRHRPDLPESSLKELIAALRTAHKRLMTPHERIVADTDKLKEWRSPVRSQVDWDLLARGPASAYPPANAELPPQPIEPVRLPEPEEVAEDGERIDRDPEGEPLTIGLIGQPNVGKSSLLNAVLGESRVRASRQPGKTKHFQTLFWGWRKEVKVVDCPGLVCPSLVGLEVQALCGILPISQIPSLHACILAAGHLLPLETIFSVPAPPTSPSDVYADKRTWRTPKAEDTAREQKRERWTAGGIMEARALDRGYLTAKGGRPDGNRAANGMMRQLADGKIRWCFFPPGCELDREGKGIWLGDFAHEDKDDKEDADSAPGSEDEKQVAAPSDSESEFDSEDDGEASEVEQKAREIDRGFFAALGGSDDDEDEDEEEEEEDDDTEESEGKRETEGRTA</sequence>
<keyword evidence="8" id="KW-1185">Reference proteome</keyword>
<evidence type="ECO:0000256" key="1">
    <source>
        <dbReference type="ARBA" id="ARBA00022741"/>
    </source>
</evidence>
<protein>
    <recommendedName>
        <fullName evidence="4">Guanine nucleotide-binding protein-like 1</fullName>
    </recommendedName>
</protein>
<dbReference type="InterPro" id="IPR027417">
    <property type="entry name" value="P-loop_NTPase"/>
</dbReference>
<evidence type="ECO:0000256" key="3">
    <source>
        <dbReference type="ARBA" id="ARBA00037770"/>
    </source>
</evidence>